<dbReference type="Proteomes" id="UP000193411">
    <property type="component" value="Unassembled WGS sequence"/>
</dbReference>
<keyword evidence="3" id="KW-1185">Reference proteome</keyword>
<comment type="caution">
    <text evidence="2">The sequence shown here is derived from an EMBL/GenBank/DDBJ whole genome shotgun (WGS) entry which is preliminary data.</text>
</comment>
<dbReference type="EMBL" id="MCFL01000053">
    <property type="protein sequence ID" value="ORZ31945.1"/>
    <property type="molecule type" value="Genomic_DNA"/>
</dbReference>
<keyword evidence="1" id="KW-1133">Transmembrane helix</keyword>
<proteinExistence type="predicted"/>
<keyword evidence="1" id="KW-0812">Transmembrane</keyword>
<keyword evidence="1" id="KW-0472">Membrane</keyword>
<organism evidence="2 3">
    <name type="scientific">Catenaria anguillulae PL171</name>
    <dbReference type="NCBI Taxonomy" id="765915"/>
    <lineage>
        <taxon>Eukaryota</taxon>
        <taxon>Fungi</taxon>
        <taxon>Fungi incertae sedis</taxon>
        <taxon>Blastocladiomycota</taxon>
        <taxon>Blastocladiomycetes</taxon>
        <taxon>Blastocladiales</taxon>
        <taxon>Catenariaceae</taxon>
        <taxon>Catenaria</taxon>
    </lineage>
</organism>
<evidence type="ECO:0000313" key="2">
    <source>
        <dbReference type="EMBL" id="ORZ31945.1"/>
    </source>
</evidence>
<reference evidence="2 3" key="1">
    <citation type="submission" date="2016-07" db="EMBL/GenBank/DDBJ databases">
        <title>Pervasive Adenine N6-methylation of Active Genes in Fungi.</title>
        <authorList>
            <consortium name="DOE Joint Genome Institute"/>
            <person name="Mondo S.J."/>
            <person name="Dannebaum R.O."/>
            <person name="Kuo R.C."/>
            <person name="Labutti K."/>
            <person name="Haridas S."/>
            <person name="Kuo A."/>
            <person name="Salamov A."/>
            <person name="Ahrendt S.R."/>
            <person name="Lipzen A."/>
            <person name="Sullivan W."/>
            <person name="Andreopoulos W.B."/>
            <person name="Clum A."/>
            <person name="Lindquist E."/>
            <person name="Daum C."/>
            <person name="Ramamoorthy G.K."/>
            <person name="Gryganskyi A."/>
            <person name="Culley D."/>
            <person name="Magnuson J.K."/>
            <person name="James T.Y."/>
            <person name="O'Malley M.A."/>
            <person name="Stajich J.E."/>
            <person name="Spatafora J.W."/>
            <person name="Visel A."/>
            <person name="Grigoriev I.V."/>
        </authorList>
    </citation>
    <scope>NUCLEOTIDE SEQUENCE [LARGE SCALE GENOMIC DNA]</scope>
    <source>
        <strain evidence="2 3">PL171</strain>
    </source>
</reference>
<name>A0A1Y2HBR0_9FUNG</name>
<evidence type="ECO:0000313" key="3">
    <source>
        <dbReference type="Proteomes" id="UP000193411"/>
    </source>
</evidence>
<feature type="transmembrane region" description="Helical" evidence="1">
    <location>
        <begin position="61"/>
        <end position="81"/>
    </location>
</feature>
<gene>
    <name evidence="2" type="ORF">BCR44DRAFT_1257893</name>
</gene>
<accession>A0A1Y2HBR0</accession>
<protein>
    <submittedName>
        <fullName evidence="2">Uncharacterized protein</fullName>
    </submittedName>
</protein>
<sequence>MRETGLPQSKLGKTLALERLRHILAHDRCLRDWPAHNRHRRRQWCDDRLAQGPQLDPASSVLLLLRLILLVAAFAPALLLARGGRGACDCCDATYSCENKLACDMPCEMSVWDRTARWSSMGY</sequence>
<dbReference type="AlphaFoldDB" id="A0A1Y2HBR0"/>
<evidence type="ECO:0000256" key="1">
    <source>
        <dbReference type="SAM" id="Phobius"/>
    </source>
</evidence>